<dbReference type="PANTHER" id="PTHR40455">
    <property type="entry name" value="ANTITOXIN HIGA"/>
    <property type="match status" value="1"/>
</dbReference>
<dbReference type="Gene3D" id="1.10.260.40">
    <property type="entry name" value="lambda repressor-like DNA-binding domains"/>
    <property type="match status" value="1"/>
</dbReference>
<dbReference type="GeneID" id="57093392"/>
<reference evidence="1 2" key="1">
    <citation type="submission" date="2015-02" db="EMBL/GenBank/DDBJ databases">
        <title>Nostoc linckia genome annotation.</title>
        <authorList>
            <person name="Zhou Z."/>
        </authorList>
    </citation>
    <scope>NUCLEOTIDE SEQUENCE [LARGE SCALE GENOMIC DNA]</scope>
    <source>
        <strain evidence="2">z8</strain>
    </source>
</reference>
<dbReference type="AlphaFoldDB" id="A0A9Q5ZDT3"/>
<dbReference type="InterPro" id="IPR010982">
    <property type="entry name" value="Lambda_DNA-bd_dom_sf"/>
</dbReference>
<sequence length="137" mass="15890">MLKPHPIRTEADYRAALDEIERLFDAEPNTPECDLLEVLTMLVETYEQQHYPIAEPDPIEAILYYLESRGLSYQDLESVIGSRREVEEILNRQQPLTLEMIRRLHSTLGIPAEVLIQPYSLMKDSVYSSKQGTINRE</sequence>
<proteinExistence type="predicted"/>
<keyword evidence="1" id="KW-0238">DNA-binding</keyword>
<dbReference type="RefSeq" id="WP_099067596.1">
    <property type="nucleotide sequence ID" value="NZ_LAHD01000022.1"/>
</dbReference>
<gene>
    <name evidence="1" type="ORF">VF08_10240</name>
</gene>
<dbReference type="GO" id="GO:0001046">
    <property type="term" value="F:core promoter sequence-specific DNA binding"/>
    <property type="evidence" value="ECO:0007669"/>
    <property type="project" value="TreeGrafter"/>
</dbReference>
<dbReference type="Proteomes" id="UP000222310">
    <property type="component" value="Unassembled WGS sequence"/>
</dbReference>
<protein>
    <submittedName>
        <fullName evidence="1">DNA-binding protein</fullName>
    </submittedName>
</protein>
<comment type="caution">
    <text evidence="1">The sequence shown here is derived from an EMBL/GenBank/DDBJ whole genome shotgun (WGS) entry which is preliminary data.</text>
</comment>
<dbReference type="PANTHER" id="PTHR40455:SF1">
    <property type="entry name" value="ANTITOXIN HIGA"/>
    <property type="match status" value="1"/>
</dbReference>
<dbReference type="EMBL" id="LAHD01000022">
    <property type="protein sequence ID" value="PHK04748.1"/>
    <property type="molecule type" value="Genomic_DNA"/>
</dbReference>
<organism evidence="1 2">
    <name type="scientific">Nostoc linckia z8</name>
    <dbReference type="NCBI Taxonomy" id="1628746"/>
    <lineage>
        <taxon>Bacteria</taxon>
        <taxon>Bacillati</taxon>
        <taxon>Cyanobacteriota</taxon>
        <taxon>Cyanophyceae</taxon>
        <taxon>Nostocales</taxon>
        <taxon>Nostocaceae</taxon>
        <taxon>Nostoc</taxon>
    </lineage>
</organism>
<accession>A0A9Q5ZDT3</accession>
<dbReference type="GO" id="GO:0006355">
    <property type="term" value="P:regulation of DNA-templated transcription"/>
    <property type="evidence" value="ECO:0007669"/>
    <property type="project" value="InterPro"/>
</dbReference>
<evidence type="ECO:0000313" key="1">
    <source>
        <dbReference type="EMBL" id="PHK04748.1"/>
    </source>
</evidence>
<evidence type="ECO:0000313" key="2">
    <source>
        <dbReference type="Proteomes" id="UP000222310"/>
    </source>
</evidence>
<dbReference type="SUPFAM" id="SSF47413">
    <property type="entry name" value="lambda repressor-like DNA-binding domains"/>
    <property type="match status" value="1"/>
</dbReference>
<name>A0A9Q5ZDT3_NOSLI</name>
<dbReference type="InterPro" id="IPR039060">
    <property type="entry name" value="Antitox_HigA"/>
</dbReference>